<keyword evidence="2" id="KW-1185">Reference proteome</keyword>
<keyword evidence="1" id="KW-0456">Lyase</keyword>
<comment type="caution">
    <text evidence="1">The sequence shown here is derived from an EMBL/GenBank/DDBJ whole genome shotgun (WGS) entry which is preliminary data.</text>
</comment>
<dbReference type="NCBIfam" id="NF004793">
    <property type="entry name" value="PRK06141.1"/>
    <property type="match status" value="1"/>
</dbReference>
<dbReference type="InterPro" id="IPR023401">
    <property type="entry name" value="ODC_N"/>
</dbReference>
<dbReference type="InterPro" id="IPR036291">
    <property type="entry name" value="NAD(P)-bd_dom_sf"/>
</dbReference>
<sequence>MKTIESPRISQSLTMTSLIAAMRQTYAKPASVPQRQVLPLAADSHDALALLPAWNDELIAVKTFTYFPGNGDQGKDVLASRLLAFRRSDGAPLASMDAKVLTYWRTAAASALAADYLARKESKTLLICGTGRLAPYFAWAYAAIRPIERVIVWGRDAAKAANAAERIVHGDEYQRLPSERQFSVSIVTDIEQGIQAADIISCVTGSLEPLILGEQVKPGTHVDLVGNHHRQHRECDSELVLRSRVYVDSRINVLAEAGELLIPIAEQIFSPEQIVADLPQLCGAELSTKTSPKTSQSADLGRTDPESITLYKSVGSALADLVAAQVVLTNLAQVELG</sequence>
<dbReference type="GO" id="GO:0008473">
    <property type="term" value="F:ornithine cyclodeaminase activity"/>
    <property type="evidence" value="ECO:0007669"/>
    <property type="project" value="UniProtKB-EC"/>
</dbReference>
<dbReference type="InterPro" id="IPR003462">
    <property type="entry name" value="ODC_Mu_crystall"/>
</dbReference>
<accession>A0A090T8W1</accession>
<name>A0A090T8W1_9VIBR</name>
<reference evidence="1 2" key="1">
    <citation type="submission" date="2014-09" db="EMBL/GenBank/DDBJ databases">
        <title>Vibrio maritimus JCM 19240. (C210) whole genome shotgun sequence.</title>
        <authorList>
            <person name="Sawabe T."/>
            <person name="Meirelles P."/>
            <person name="Nakanishi M."/>
            <person name="Sayaka M."/>
            <person name="Hattori M."/>
            <person name="Ohkuma M."/>
        </authorList>
    </citation>
    <scope>NUCLEOTIDE SEQUENCE [LARGE SCALE GENOMIC DNA]</scope>
    <source>
        <strain evidence="1 2">JCM 19240</strain>
    </source>
</reference>
<dbReference type="Gene3D" id="3.40.50.720">
    <property type="entry name" value="NAD(P)-binding Rossmann-like Domain"/>
    <property type="match status" value="1"/>
</dbReference>
<dbReference type="PIRSF" id="PIRSF001439">
    <property type="entry name" value="CryM"/>
    <property type="match status" value="1"/>
</dbReference>
<dbReference type="PANTHER" id="PTHR13812">
    <property type="entry name" value="KETIMINE REDUCTASE MU-CRYSTALLIN"/>
    <property type="match status" value="1"/>
</dbReference>
<dbReference type="Pfam" id="PF02423">
    <property type="entry name" value="OCD_Mu_crystall"/>
    <property type="match status" value="1"/>
</dbReference>
<reference evidence="1 2" key="2">
    <citation type="submission" date="2014-09" db="EMBL/GenBank/DDBJ databases">
        <authorList>
            <consortium name="NBRP consortium"/>
            <person name="Sawabe T."/>
            <person name="Meirelles P."/>
            <person name="Nakanishi M."/>
            <person name="Sayaka M."/>
            <person name="Hattori M."/>
            <person name="Ohkuma M."/>
        </authorList>
    </citation>
    <scope>NUCLEOTIDE SEQUENCE [LARGE SCALE GENOMIC DNA]</scope>
    <source>
        <strain evidence="1 2">JCM 19240</strain>
    </source>
</reference>
<proteinExistence type="predicted"/>
<gene>
    <name evidence="1" type="ORF">JCM19240_535</name>
</gene>
<dbReference type="PANTHER" id="PTHR13812:SF19">
    <property type="entry name" value="KETIMINE REDUCTASE MU-CRYSTALLIN"/>
    <property type="match status" value="1"/>
</dbReference>
<dbReference type="EC" id="4.3.1.12" evidence="1"/>
<dbReference type="GO" id="GO:0005737">
    <property type="term" value="C:cytoplasm"/>
    <property type="evidence" value="ECO:0007669"/>
    <property type="project" value="TreeGrafter"/>
</dbReference>
<dbReference type="Gene3D" id="3.30.1780.10">
    <property type="entry name" value="ornithine cyclodeaminase, domain 1"/>
    <property type="match status" value="1"/>
</dbReference>
<dbReference type="OrthoDB" id="9809203at2"/>
<evidence type="ECO:0000313" key="2">
    <source>
        <dbReference type="Proteomes" id="UP000029224"/>
    </source>
</evidence>
<organism evidence="1 2">
    <name type="scientific">Vibrio maritimus</name>
    <dbReference type="NCBI Taxonomy" id="990268"/>
    <lineage>
        <taxon>Bacteria</taxon>
        <taxon>Pseudomonadati</taxon>
        <taxon>Pseudomonadota</taxon>
        <taxon>Gammaproteobacteria</taxon>
        <taxon>Vibrionales</taxon>
        <taxon>Vibrionaceae</taxon>
        <taxon>Vibrio</taxon>
    </lineage>
</organism>
<dbReference type="SUPFAM" id="SSF51735">
    <property type="entry name" value="NAD(P)-binding Rossmann-fold domains"/>
    <property type="match status" value="1"/>
</dbReference>
<dbReference type="AlphaFoldDB" id="A0A090T8W1"/>
<protein>
    <submittedName>
        <fullName evidence="1">Ornithine cyclodeaminase</fullName>
        <ecNumber evidence="1">4.3.1.12</ecNumber>
    </submittedName>
</protein>
<dbReference type="Proteomes" id="UP000029224">
    <property type="component" value="Unassembled WGS sequence"/>
</dbReference>
<evidence type="ECO:0000313" key="1">
    <source>
        <dbReference type="EMBL" id="GAL35688.1"/>
    </source>
</evidence>
<dbReference type="EMBL" id="BBMT01000007">
    <property type="protein sequence ID" value="GAL35688.1"/>
    <property type="molecule type" value="Genomic_DNA"/>
</dbReference>